<evidence type="ECO:0000256" key="3">
    <source>
        <dbReference type="ARBA" id="ARBA00023054"/>
    </source>
</evidence>
<evidence type="ECO:0000256" key="5">
    <source>
        <dbReference type="SAM" id="Coils"/>
    </source>
</evidence>
<keyword evidence="6" id="KW-1133">Transmembrane helix</keyword>
<feature type="coiled-coil region" evidence="5">
    <location>
        <begin position="51"/>
        <end position="128"/>
    </location>
</feature>
<feature type="transmembrane region" description="Helical" evidence="6">
    <location>
        <begin position="15"/>
        <end position="37"/>
    </location>
</feature>
<dbReference type="PANTHER" id="PTHR30563:SF0">
    <property type="entry name" value="DNA RECOMBINATION PROTEIN RMUC"/>
    <property type="match status" value="1"/>
</dbReference>
<dbReference type="AlphaFoldDB" id="A0A095Z5Z6"/>
<dbReference type="eggNOG" id="COG1322">
    <property type="taxonomic scope" value="Bacteria"/>
</dbReference>
<evidence type="ECO:0000313" key="8">
    <source>
        <dbReference type="Proteomes" id="UP000029629"/>
    </source>
</evidence>
<keyword evidence="3 5" id="KW-0175">Coiled coil</keyword>
<reference evidence="7 8" key="1">
    <citation type="submission" date="2014-07" db="EMBL/GenBank/DDBJ databases">
        <authorList>
            <person name="McCorrison J."/>
            <person name="Sanka R."/>
            <person name="Torralba M."/>
            <person name="Gillis M."/>
            <person name="Haft D.H."/>
            <person name="Methe B."/>
            <person name="Sutton G."/>
            <person name="Nelson K.E."/>
        </authorList>
    </citation>
    <scope>NUCLEOTIDE SEQUENCE [LARGE SCALE GENOMIC DNA]</scope>
    <source>
        <strain evidence="7 8">DNF00040</strain>
    </source>
</reference>
<evidence type="ECO:0008006" key="9">
    <source>
        <dbReference type="Google" id="ProtNLM"/>
    </source>
</evidence>
<name>A0A095Z5Z6_9BURK</name>
<keyword evidence="6" id="KW-0472">Membrane</keyword>
<dbReference type="OrthoDB" id="9765111at2"/>
<dbReference type="RefSeq" id="WP_036559702.1">
    <property type="nucleotide sequence ID" value="NZ_JRNI01000029.1"/>
</dbReference>
<evidence type="ECO:0000256" key="6">
    <source>
        <dbReference type="SAM" id="Phobius"/>
    </source>
</evidence>
<protein>
    <recommendedName>
        <fullName evidence="9">Recombinase RmuC</fullName>
    </recommendedName>
</protein>
<comment type="function">
    <text evidence="1">Involved in DNA recombination.</text>
</comment>
<comment type="similarity">
    <text evidence="2">Belongs to the RmuC family.</text>
</comment>
<dbReference type="Proteomes" id="UP000029629">
    <property type="component" value="Unassembled WGS sequence"/>
</dbReference>
<evidence type="ECO:0000256" key="1">
    <source>
        <dbReference type="ARBA" id="ARBA00003416"/>
    </source>
</evidence>
<accession>A0A095Z5Z6</accession>
<proteinExistence type="inferred from homology"/>
<dbReference type="Pfam" id="PF02646">
    <property type="entry name" value="RmuC"/>
    <property type="match status" value="1"/>
</dbReference>
<sequence>MILQWFDTLLANWSVYQVLALGLVPTVLVFFCMYLLLLKARSDRRLAEWRLLDREQENQRLKAELRALEAELKMLDDEKDQLDKQVVALSTQLNFEQQYKELQEEQNKQQLQELARRFELLSNRLLDEKGRALLERNQGSLEQVLRPFRERLDLFQQRINDLHGQSLQGHSAISEQIKQLMNAGLRIGAEAEALTRALKGDKKALGNWGELQLESALQQAGLEKDRHYKTQVAFRQESGQRLLPDVVVYLPDDKELVIDSKVSLVDYQAAITADDEECAKYYLQRHVKAVRQHIDDLSAKDYSQLPGLNSPGFVMLFMPIEAAFIEALKADEALYHYAFNKNIILSSPTTLLPLLKTVAYLWLRSDSHQQALALGDEAMAIYNQAALVAQHMSKLGQSLNSSTRLFNQMARSFAGQQGITTKLARFNRLSAKAAKEMPEVSEVSLQSELPAAWDSERE</sequence>
<evidence type="ECO:0000256" key="4">
    <source>
        <dbReference type="ARBA" id="ARBA00023172"/>
    </source>
</evidence>
<dbReference type="InterPro" id="IPR003798">
    <property type="entry name" value="DNA_recombination_RmuC"/>
</dbReference>
<keyword evidence="6" id="KW-0812">Transmembrane</keyword>
<dbReference type="EMBL" id="JRNI01000029">
    <property type="protein sequence ID" value="KGF30150.1"/>
    <property type="molecule type" value="Genomic_DNA"/>
</dbReference>
<keyword evidence="8" id="KW-1185">Reference proteome</keyword>
<gene>
    <name evidence="7" type="ORF">HMPREF2130_07710</name>
</gene>
<dbReference type="GO" id="GO:0006310">
    <property type="term" value="P:DNA recombination"/>
    <property type="evidence" value="ECO:0007669"/>
    <property type="project" value="UniProtKB-KW"/>
</dbReference>
<evidence type="ECO:0000313" key="7">
    <source>
        <dbReference type="EMBL" id="KGF30150.1"/>
    </source>
</evidence>
<keyword evidence="4" id="KW-0233">DNA recombination</keyword>
<comment type="caution">
    <text evidence="7">The sequence shown here is derived from an EMBL/GenBank/DDBJ whole genome shotgun (WGS) entry which is preliminary data.</text>
</comment>
<dbReference type="PANTHER" id="PTHR30563">
    <property type="entry name" value="DNA RECOMBINATION PROTEIN RMUC"/>
    <property type="match status" value="1"/>
</dbReference>
<organism evidence="7 8">
    <name type="scientific">Oligella urethralis DNF00040</name>
    <dbReference type="NCBI Taxonomy" id="1401065"/>
    <lineage>
        <taxon>Bacteria</taxon>
        <taxon>Pseudomonadati</taxon>
        <taxon>Pseudomonadota</taxon>
        <taxon>Betaproteobacteria</taxon>
        <taxon>Burkholderiales</taxon>
        <taxon>Alcaligenaceae</taxon>
        <taxon>Oligella</taxon>
    </lineage>
</organism>
<evidence type="ECO:0000256" key="2">
    <source>
        <dbReference type="ARBA" id="ARBA00009840"/>
    </source>
</evidence>